<keyword evidence="4 10" id="KW-0812">Transmembrane</keyword>
<dbReference type="Proteomes" id="UP001280581">
    <property type="component" value="Unassembled WGS sequence"/>
</dbReference>
<dbReference type="CDD" id="cd15859">
    <property type="entry name" value="SNARE_SYN8"/>
    <property type="match status" value="1"/>
</dbReference>
<keyword evidence="7" id="KW-0175">Coiled coil</keyword>
<dbReference type="GO" id="GO:0005768">
    <property type="term" value="C:endosome"/>
    <property type="evidence" value="ECO:0007669"/>
    <property type="project" value="UniProtKB-ARBA"/>
</dbReference>
<evidence type="ECO:0000256" key="7">
    <source>
        <dbReference type="ARBA" id="ARBA00023054"/>
    </source>
</evidence>
<evidence type="ECO:0000256" key="4">
    <source>
        <dbReference type="ARBA" id="ARBA00022692"/>
    </source>
</evidence>
<comment type="subcellular location">
    <subcellularLocation>
        <location evidence="2">Endomembrane system</location>
    </subcellularLocation>
    <subcellularLocation>
        <location evidence="1">Membrane</location>
        <topology evidence="1">Single-pass membrane protein</topology>
    </subcellularLocation>
</comment>
<name>A0AAN6RFV3_9PLEO</name>
<evidence type="ECO:0000256" key="6">
    <source>
        <dbReference type="ARBA" id="ARBA00022989"/>
    </source>
</evidence>
<keyword evidence="6 10" id="KW-1133">Transmembrane helix</keyword>
<gene>
    <name evidence="12" type="ORF">GRF29_106g1709129</name>
</gene>
<dbReference type="PROSITE" id="PS50192">
    <property type="entry name" value="T_SNARE"/>
    <property type="match status" value="1"/>
</dbReference>
<dbReference type="GO" id="GO:0006896">
    <property type="term" value="P:Golgi to vacuole transport"/>
    <property type="evidence" value="ECO:0007669"/>
    <property type="project" value="UniProtKB-ARBA"/>
</dbReference>
<sequence>MALARVVQRRNDAGGSRGHSIPRRGTGWVGWVGWLATRPPLVALPPAAKAGAPARNLSLCGSQARATAQPGVTAPQVPRRQPSRDDERRRTTTNDAGTRQQPPRDRPPPRTPARPRVNHPPGTPETPPHPSVVLVHPPPTSHHSTTMATTNPPQLFLLVDHIKLSLLERHRAASLSIPHEAQDRQIARSLEQLREGIAALESQVEDVEDESITTSLPRLHAHLSALTSEFTPTPPTTSSPPPSSTPPPPRASKSVHFSSPSPPSPTLFPSSPQEAPYRDDPSLSNTQLHAHHSHILSQQDTQLDSLSHSISRQRDLSTAIGDELEGQIGLLDEVEEGVDRHAGQMRRARGRLERVGRKAGGGWSLWVIVVLIIILVLLIVITK</sequence>
<feature type="domain" description="T-SNARE coiled-coil homology" evidence="11">
    <location>
        <begin position="293"/>
        <end position="355"/>
    </location>
</feature>
<dbReference type="AlphaFoldDB" id="A0AAN6RFV3"/>
<feature type="region of interest" description="Disordered" evidence="9">
    <location>
        <begin position="64"/>
        <end position="148"/>
    </location>
</feature>
<dbReference type="GO" id="GO:0016020">
    <property type="term" value="C:membrane"/>
    <property type="evidence" value="ECO:0007669"/>
    <property type="project" value="UniProtKB-SubCell"/>
</dbReference>
<keyword evidence="3" id="KW-0813">Transport</keyword>
<feature type="region of interest" description="Disordered" evidence="9">
    <location>
        <begin position="1"/>
        <end position="27"/>
    </location>
</feature>
<evidence type="ECO:0000256" key="2">
    <source>
        <dbReference type="ARBA" id="ARBA00004308"/>
    </source>
</evidence>
<dbReference type="Gene3D" id="1.20.5.110">
    <property type="match status" value="1"/>
</dbReference>
<feature type="transmembrane region" description="Helical" evidence="10">
    <location>
        <begin position="363"/>
        <end position="381"/>
    </location>
</feature>
<evidence type="ECO:0000256" key="8">
    <source>
        <dbReference type="ARBA" id="ARBA00023136"/>
    </source>
</evidence>
<feature type="compositionally biased region" description="Basic and acidic residues" evidence="9">
    <location>
        <begin position="82"/>
        <end position="92"/>
    </location>
</feature>
<proteinExistence type="predicted"/>
<evidence type="ECO:0000313" key="12">
    <source>
        <dbReference type="EMBL" id="KAK3204096.1"/>
    </source>
</evidence>
<keyword evidence="5" id="KW-0653">Protein transport</keyword>
<evidence type="ECO:0000256" key="3">
    <source>
        <dbReference type="ARBA" id="ARBA00022448"/>
    </source>
</evidence>
<dbReference type="GO" id="GO:0015031">
    <property type="term" value="P:protein transport"/>
    <property type="evidence" value="ECO:0007669"/>
    <property type="project" value="UniProtKB-KW"/>
</dbReference>
<evidence type="ECO:0000256" key="5">
    <source>
        <dbReference type="ARBA" id="ARBA00022927"/>
    </source>
</evidence>
<evidence type="ECO:0000256" key="9">
    <source>
        <dbReference type="SAM" id="MobiDB-lite"/>
    </source>
</evidence>
<evidence type="ECO:0000256" key="10">
    <source>
        <dbReference type="SAM" id="Phobius"/>
    </source>
</evidence>
<keyword evidence="8 10" id="KW-0472">Membrane</keyword>
<evidence type="ECO:0000259" key="11">
    <source>
        <dbReference type="PROSITE" id="PS50192"/>
    </source>
</evidence>
<feature type="region of interest" description="Disordered" evidence="9">
    <location>
        <begin position="228"/>
        <end position="292"/>
    </location>
</feature>
<protein>
    <recommendedName>
        <fullName evidence="11">t-SNARE coiled-coil homology domain-containing protein</fullName>
    </recommendedName>
</protein>
<dbReference type="SUPFAM" id="SSF58038">
    <property type="entry name" value="SNARE fusion complex"/>
    <property type="match status" value="1"/>
</dbReference>
<dbReference type="GO" id="GO:0061025">
    <property type="term" value="P:membrane fusion"/>
    <property type="evidence" value="ECO:0007669"/>
    <property type="project" value="UniProtKB-ARBA"/>
</dbReference>
<reference evidence="12 13" key="1">
    <citation type="submission" date="2021-02" db="EMBL/GenBank/DDBJ databases">
        <title>Genome assembly of Pseudopithomyces chartarum.</title>
        <authorList>
            <person name="Jauregui R."/>
            <person name="Singh J."/>
            <person name="Voisey C."/>
        </authorList>
    </citation>
    <scope>NUCLEOTIDE SEQUENCE [LARGE SCALE GENOMIC DNA]</scope>
    <source>
        <strain evidence="12 13">AGR01</strain>
    </source>
</reference>
<feature type="compositionally biased region" description="Pro residues" evidence="9">
    <location>
        <begin position="121"/>
        <end position="140"/>
    </location>
</feature>
<dbReference type="InterPro" id="IPR000727">
    <property type="entry name" value="T_SNARE_dom"/>
</dbReference>
<accession>A0AAN6RFV3</accession>
<dbReference type="PANTHER" id="PTHR12791">
    <property type="entry name" value="GOLGI SNARE BET1-RELATED"/>
    <property type="match status" value="1"/>
</dbReference>
<dbReference type="EMBL" id="WVTA01000010">
    <property type="protein sequence ID" value="KAK3204096.1"/>
    <property type="molecule type" value="Genomic_DNA"/>
</dbReference>
<keyword evidence="13" id="KW-1185">Reference proteome</keyword>
<evidence type="ECO:0000256" key="1">
    <source>
        <dbReference type="ARBA" id="ARBA00004167"/>
    </source>
</evidence>
<feature type="compositionally biased region" description="Pro residues" evidence="9">
    <location>
        <begin position="232"/>
        <end position="250"/>
    </location>
</feature>
<organism evidence="12 13">
    <name type="scientific">Pseudopithomyces chartarum</name>
    <dbReference type="NCBI Taxonomy" id="1892770"/>
    <lineage>
        <taxon>Eukaryota</taxon>
        <taxon>Fungi</taxon>
        <taxon>Dikarya</taxon>
        <taxon>Ascomycota</taxon>
        <taxon>Pezizomycotina</taxon>
        <taxon>Dothideomycetes</taxon>
        <taxon>Pleosporomycetidae</taxon>
        <taxon>Pleosporales</taxon>
        <taxon>Massarineae</taxon>
        <taxon>Didymosphaeriaceae</taxon>
        <taxon>Pseudopithomyces</taxon>
    </lineage>
</organism>
<dbReference type="SMART" id="SM00397">
    <property type="entry name" value="t_SNARE"/>
    <property type="match status" value="1"/>
</dbReference>
<evidence type="ECO:0000313" key="13">
    <source>
        <dbReference type="Proteomes" id="UP001280581"/>
    </source>
</evidence>
<dbReference type="FunFam" id="1.20.5.110:FF:000060">
    <property type="entry name" value="SNARE complex subunit (Syn8)"/>
    <property type="match status" value="1"/>
</dbReference>
<comment type="caution">
    <text evidence="12">The sequence shown here is derived from an EMBL/GenBank/DDBJ whole genome shotgun (WGS) entry which is preliminary data.</text>
</comment>